<evidence type="ECO:0000259" key="8">
    <source>
        <dbReference type="PROSITE" id="PS50893"/>
    </source>
</evidence>
<keyword evidence="2 7" id="KW-0812">Transmembrane</keyword>
<proteinExistence type="predicted"/>
<dbReference type="GO" id="GO:0016887">
    <property type="term" value="F:ATP hydrolysis activity"/>
    <property type="evidence" value="ECO:0007669"/>
    <property type="project" value="InterPro"/>
</dbReference>
<protein>
    <submittedName>
        <fullName evidence="10">ABC transporter ATP-binding protein/permease</fullName>
    </submittedName>
</protein>
<dbReference type="PANTHER" id="PTHR43394:SF1">
    <property type="entry name" value="ATP-BINDING CASSETTE SUB-FAMILY B MEMBER 10, MITOCHONDRIAL"/>
    <property type="match status" value="1"/>
</dbReference>
<dbReference type="EMBL" id="CP108253">
    <property type="protein sequence ID" value="WTU42701.1"/>
    <property type="molecule type" value="Genomic_DNA"/>
</dbReference>
<feature type="transmembrane region" description="Helical" evidence="7">
    <location>
        <begin position="148"/>
        <end position="169"/>
    </location>
</feature>
<dbReference type="InterPro" id="IPR036640">
    <property type="entry name" value="ABC1_TM_sf"/>
</dbReference>
<evidence type="ECO:0000256" key="2">
    <source>
        <dbReference type="ARBA" id="ARBA00022692"/>
    </source>
</evidence>
<accession>A0AAU2H742</accession>
<keyword evidence="5 7" id="KW-1133">Transmembrane helix</keyword>
<dbReference type="PROSITE" id="PS00211">
    <property type="entry name" value="ABC_TRANSPORTER_1"/>
    <property type="match status" value="1"/>
</dbReference>
<evidence type="ECO:0000256" key="4">
    <source>
        <dbReference type="ARBA" id="ARBA00022840"/>
    </source>
</evidence>
<dbReference type="InterPro" id="IPR039421">
    <property type="entry name" value="Type_1_exporter"/>
</dbReference>
<feature type="transmembrane region" description="Helical" evidence="7">
    <location>
        <begin position="77"/>
        <end position="98"/>
    </location>
</feature>
<dbReference type="GO" id="GO:0015421">
    <property type="term" value="F:ABC-type oligopeptide transporter activity"/>
    <property type="evidence" value="ECO:0007669"/>
    <property type="project" value="TreeGrafter"/>
</dbReference>
<name>A0AAU2H742_9ACTN</name>
<feature type="transmembrane region" description="Helical" evidence="7">
    <location>
        <begin position="294"/>
        <end position="315"/>
    </location>
</feature>
<keyword evidence="4 10" id="KW-0067">ATP-binding</keyword>
<dbReference type="InterPro" id="IPR017871">
    <property type="entry name" value="ABC_transporter-like_CS"/>
</dbReference>
<sequence>MTRPRADLLSARGVRAPEGPLAQRPFLRETVRYGAAPAALVLLLTTALAGAGLALPWALGRTLDLLLGDDRADAGPWLALCAALTGATVLLGALDGLVTATATARTTAWIRDRVLRHVLATGPRAVLPEGDLVARLVGNAAQAGPVPATLAATLAAVLTPVGGLVALALTDGWTALALLAGMPVLALLLRVFVRASADAGAAYLRAQGEIAGRLSEAVEGARTIAAAGTAERDAARILAPLPELSRQGFRMWRVTGRSTAQAAALLPLLQLTVLAVAGLRLADGALSVGGMLAAWRYAVLATGTGALVGQLNALVRGRAATDRLAEALAPPAMTYGTRQLPEGAGALEFRSVSTGPLREVDLYVPGGAVAAVVGRSGSGKTALAAVAGRLADPDRGTVLVDGVPLPELSRDALRREVGHAFARPALLGATVGGTIAFGVGEPGPEEVRAAARAACADEFVRRLPLGYDTPCAEAPMSGGEAQRLGLARAFAHCGRLLILDDATSSLDSATELKVSRALLDELTPGTRLIVAHRVTTAARADLVVWLDGGGVRALAPHAELWRLPEYRAVFAEEAGWEEAG</sequence>
<gene>
    <name evidence="10" type="ORF">OHV25_25535</name>
</gene>
<feature type="domain" description="ABC transporter" evidence="8">
    <location>
        <begin position="338"/>
        <end position="573"/>
    </location>
</feature>
<feature type="transmembrane region" description="Helical" evidence="7">
    <location>
        <begin position="175"/>
        <end position="193"/>
    </location>
</feature>
<keyword evidence="3" id="KW-0547">Nucleotide-binding</keyword>
<dbReference type="InterPro" id="IPR003593">
    <property type="entry name" value="AAA+_ATPase"/>
</dbReference>
<dbReference type="InterPro" id="IPR011527">
    <property type="entry name" value="ABC1_TM_dom"/>
</dbReference>
<evidence type="ECO:0000313" key="10">
    <source>
        <dbReference type="EMBL" id="WTU42701.1"/>
    </source>
</evidence>
<dbReference type="InterPro" id="IPR027417">
    <property type="entry name" value="P-loop_NTPase"/>
</dbReference>
<comment type="subcellular location">
    <subcellularLocation>
        <location evidence="1">Cell membrane</location>
        <topology evidence="1">Multi-pass membrane protein</topology>
    </subcellularLocation>
</comment>
<dbReference type="Pfam" id="PF00005">
    <property type="entry name" value="ABC_tran"/>
    <property type="match status" value="1"/>
</dbReference>
<dbReference type="PANTHER" id="PTHR43394">
    <property type="entry name" value="ATP-DEPENDENT PERMEASE MDL1, MITOCHONDRIAL"/>
    <property type="match status" value="1"/>
</dbReference>
<dbReference type="Gene3D" id="3.40.50.300">
    <property type="entry name" value="P-loop containing nucleotide triphosphate hydrolases"/>
    <property type="match status" value="1"/>
</dbReference>
<dbReference type="Gene3D" id="1.20.1560.10">
    <property type="entry name" value="ABC transporter type 1, transmembrane domain"/>
    <property type="match status" value="1"/>
</dbReference>
<evidence type="ECO:0000256" key="1">
    <source>
        <dbReference type="ARBA" id="ARBA00004651"/>
    </source>
</evidence>
<dbReference type="SMART" id="SM00382">
    <property type="entry name" value="AAA"/>
    <property type="match status" value="1"/>
</dbReference>
<dbReference type="GO" id="GO:0005524">
    <property type="term" value="F:ATP binding"/>
    <property type="evidence" value="ECO:0007669"/>
    <property type="project" value="UniProtKB-KW"/>
</dbReference>
<reference evidence="10" key="1">
    <citation type="submission" date="2022-10" db="EMBL/GenBank/DDBJ databases">
        <title>The complete genomes of actinobacterial strains from the NBC collection.</title>
        <authorList>
            <person name="Joergensen T.S."/>
            <person name="Alvarez Arevalo M."/>
            <person name="Sterndorff E.B."/>
            <person name="Faurdal D."/>
            <person name="Vuksanovic O."/>
            <person name="Mourched A.-S."/>
            <person name="Charusanti P."/>
            <person name="Shaw S."/>
            <person name="Blin K."/>
            <person name="Weber T."/>
        </authorList>
    </citation>
    <scope>NUCLEOTIDE SEQUENCE</scope>
    <source>
        <strain evidence="10">NBC_00060</strain>
    </source>
</reference>
<dbReference type="InterPro" id="IPR003439">
    <property type="entry name" value="ABC_transporter-like_ATP-bd"/>
</dbReference>
<evidence type="ECO:0000259" key="9">
    <source>
        <dbReference type="PROSITE" id="PS50929"/>
    </source>
</evidence>
<organism evidence="10">
    <name type="scientific">Streptomyces sp. NBC_00060</name>
    <dbReference type="NCBI Taxonomy" id="2975636"/>
    <lineage>
        <taxon>Bacteria</taxon>
        <taxon>Bacillati</taxon>
        <taxon>Actinomycetota</taxon>
        <taxon>Actinomycetes</taxon>
        <taxon>Kitasatosporales</taxon>
        <taxon>Streptomycetaceae</taxon>
        <taxon>Streptomyces</taxon>
    </lineage>
</organism>
<dbReference type="SUPFAM" id="SSF52540">
    <property type="entry name" value="P-loop containing nucleoside triphosphate hydrolases"/>
    <property type="match status" value="1"/>
</dbReference>
<evidence type="ECO:0000256" key="3">
    <source>
        <dbReference type="ARBA" id="ARBA00022741"/>
    </source>
</evidence>
<evidence type="ECO:0000256" key="6">
    <source>
        <dbReference type="ARBA" id="ARBA00023136"/>
    </source>
</evidence>
<feature type="transmembrane region" description="Helical" evidence="7">
    <location>
        <begin position="260"/>
        <end position="282"/>
    </location>
</feature>
<dbReference type="GO" id="GO:0005886">
    <property type="term" value="C:plasma membrane"/>
    <property type="evidence" value="ECO:0007669"/>
    <property type="project" value="UniProtKB-SubCell"/>
</dbReference>
<dbReference type="PROSITE" id="PS50929">
    <property type="entry name" value="ABC_TM1F"/>
    <property type="match status" value="1"/>
</dbReference>
<dbReference type="SUPFAM" id="SSF90123">
    <property type="entry name" value="ABC transporter transmembrane region"/>
    <property type="match status" value="1"/>
</dbReference>
<feature type="domain" description="ABC transmembrane type-1" evidence="9">
    <location>
        <begin position="39"/>
        <end position="316"/>
    </location>
</feature>
<dbReference type="PROSITE" id="PS50893">
    <property type="entry name" value="ABC_TRANSPORTER_2"/>
    <property type="match status" value="1"/>
</dbReference>
<feature type="transmembrane region" description="Helical" evidence="7">
    <location>
        <begin position="33"/>
        <end position="57"/>
    </location>
</feature>
<dbReference type="AlphaFoldDB" id="A0AAU2H742"/>
<keyword evidence="6 7" id="KW-0472">Membrane</keyword>
<evidence type="ECO:0000256" key="5">
    <source>
        <dbReference type="ARBA" id="ARBA00022989"/>
    </source>
</evidence>
<evidence type="ECO:0000256" key="7">
    <source>
        <dbReference type="SAM" id="Phobius"/>
    </source>
</evidence>
<dbReference type="Pfam" id="PF00664">
    <property type="entry name" value="ABC_membrane"/>
    <property type="match status" value="1"/>
</dbReference>